<evidence type="ECO:0000259" key="5">
    <source>
        <dbReference type="PROSITE" id="PS50893"/>
    </source>
</evidence>
<evidence type="ECO:0000256" key="1">
    <source>
        <dbReference type="ARBA" id="ARBA00022448"/>
    </source>
</evidence>
<name>A0ABW3DHQ1_9BACL</name>
<dbReference type="EMBL" id="JBHTIU010000107">
    <property type="protein sequence ID" value="MFD0872351.1"/>
    <property type="molecule type" value="Genomic_DNA"/>
</dbReference>
<dbReference type="RefSeq" id="WP_186328443.1">
    <property type="nucleotide sequence ID" value="NZ_JBHTIU010000107.1"/>
</dbReference>
<dbReference type="PANTHER" id="PTHR42794">
    <property type="entry name" value="HEMIN IMPORT ATP-BINDING PROTEIN HMUV"/>
    <property type="match status" value="1"/>
</dbReference>
<dbReference type="PANTHER" id="PTHR42794:SF1">
    <property type="entry name" value="HEMIN IMPORT ATP-BINDING PROTEIN HMUV"/>
    <property type="match status" value="1"/>
</dbReference>
<gene>
    <name evidence="6" type="ORF">ACFQ03_24830</name>
</gene>
<dbReference type="Proteomes" id="UP001597120">
    <property type="component" value="Unassembled WGS sequence"/>
</dbReference>
<protein>
    <submittedName>
        <fullName evidence="6">ABC transporter ATP-binding protein</fullName>
    </submittedName>
</protein>
<evidence type="ECO:0000313" key="6">
    <source>
        <dbReference type="EMBL" id="MFD0872351.1"/>
    </source>
</evidence>
<sequence length="263" mass="29476">MIEVNGVNKAYGKKQVLQDIGFHVAQGEFFGIIGPNGSGKSTLLKLISALEPADTGAIKLDGRDARSYSRKELARWMAVLQQDALPPIGFKVREVIEMGRYPFQNWLGDEKDDSGAVIAKIMERLNLNALAERSLELLSGGERQRVALGKTMAQQPRLLLLDEPTTFLDIGYQVQMMDYVKRWQTEERLTVVAVLHDLNLAAQYCDRMLVLHEGRMVRIGAPHEMMTGELIHEVYGTMPTVISHPRSGIPQILLNPHNPAEEY</sequence>
<organism evidence="6 7">
    <name type="scientific">Paenibacillus residui</name>
    <dbReference type="NCBI Taxonomy" id="629724"/>
    <lineage>
        <taxon>Bacteria</taxon>
        <taxon>Bacillati</taxon>
        <taxon>Bacillota</taxon>
        <taxon>Bacilli</taxon>
        <taxon>Bacillales</taxon>
        <taxon>Paenibacillaceae</taxon>
        <taxon>Paenibacillus</taxon>
    </lineage>
</organism>
<dbReference type="InterPro" id="IPR017871">
    <property type="entry name" value="ABC_transporter-like_CS"/>
</dbReference>
<evidence type="ECO:0000256" key="3">
    <source>
        <dbReference type="ARBA" id="ARBA00022840"/>
    </source>
</evidence>
<dbReference type="Pfam" id="PF00005">
    <property type="entry name" value="ABC_tran"/>
    <property type="match status" value="1"/>
</dbReference>
<evidence type="ECO:0000256" key="2">
    <source>
        <dbReference type="ARBA" id="ARBA00022741"/>
    </source>
</evidence>
<dbReference type="InterPro" id="IPR027417">
    <property type="entry name" value="P-loop_NTPase"/>
</dbReference>
<keyword evidence="2" id="KW-0547">Nucleotide-binding</keyword>
<dbReference type="PROSITE" id="PS00211">
    <property type="entry name" value="ABC_TRANSPORTER_1"/>
    <property type="match status" value="1"/>
</dbReference>
<dbReference type="CDD" id="cd03214">
    <property type="entry name" value="ABC_Iron-Siderophores_B12_Hemin"/>
    <property type="match status" value="1"/>
</dbReference>
<dbReference type="InterPro" id="IPR003593">
    <property type="entry name" value="AAA+_ATPase"/>
</dbReference>
<keyword evidence="4" id="KW-1278">Translocase</keyword>
<evidence type="ECO:0000313" key="7">
    <source>
        <dbReference type="Proteomes" id="UP001597120"/>
    </source>
</evidence>
<dbReference type="InterPro" id="IPR003439">
    <property type="entry name" value="ABC_transporter-like_ATP-bd"/>
</dbReference>
<keyword evidence="3 6" id="KW-0067">ATP-binding</keyword>
<feature type="domain" description="ABC transporter" evidence="5">
    <location>
        <begin position="2"/>
        <end position="238"/>
    </location>
</feature>
<dbReference type="PROSITE" id="PS50893">
    <property type="entry name" value="ABC_TRANSPORTER_2"/>
    <property type="match status" value="1"/>
</dbReference>
<proteinExistence type="predicted"/>
<keyword evidence="1" id="KW-0813">Transport</keyword>
<dbReference type="SUPFAM" id="SSF52540">
    <property type="entry name" value="P-loop containing nucleoside triphosphate hydrolases"/>
    <property type="match status" value="1"/>
</dbReference>
<dbReference type="SMART" id="SM00382">
    <property type="entry name" value="AAA"/>
    <property type="match status" value="1"/>
</dbReference>
<reference evidence="7" key="1">
    <citation type="journal article" date="2019" name="Int. J. Syst. Evol. Microbiol.">
        <title>The Global Catalogue of Microorganisms (GCM) 10K type strain sequencing project: providing services to taxonomists for standard genome sequencing and annotation.</title>
        <authorList>
            <consortium name="The Broad Institute Genomics Platform"/>
            <consortium name="The Broad Institute Genome Sequencing Center for Infectious Disease"/>
            <person name="Wu L."/>
            <person name="Ma J."/>
        </authorList>
    </citation>
    <scope>NUCLEOTIDE SEQUENCE [LARGE SCALE GENOMIC DNA]</scope>
    <source>
        <strain evidence="7">CCUG 57263</strain>
    </source>
</reference>
<dbReference type="GO" id="GO:0005524">
    <property type="term" value="F:ATP binding"/>
    <property type="evidence" value="ECO:0007669"/>
    <property type="project" value="UniProtKB-KW"/>
</dbReference>
<accession>A0ABW3DHQ1</accession>
<dbReference type="Gene3D" id="3.40.50.300">
    <property type="entry name" value="P-loop containing nucleotide triphosphate hydrolases"/>
    <property type="match status" value="1"/>
</dbReference>
<keyword evidence="7" id="KW-1185">Reference proteome</keyword>
<evidence type="ECO:0000256" key="4">
    <source>
        <dbReference type="ARBA" id="ARBA00022967"/>
    </source>
</evidence>
<comment type="caution">
    <text evidence="6">The sequence shown here is derived from an EMBL/GenBank/DDBJ whole genome shotgun (WGS) entry which is preliminary data.</text>
</comment>